<proteinExistence type="predicted"/>
<keyword evidence="1" id="KW-1003">Cell membrane</keyword>
<dbReference type="GO" id="GO:0009252">
    <property type="term" value="P:peptidoglycan biosynthetic process"/>
    <property type="evidence" value="ECO:0007669"/>
    <property type="project" value="UniProtKB-KW"/>
</dbReference>
<dbReference type="InterPro" id="IPR001264">
    <property type="entry name" value="Glyco_trans_51"/>
</dbReference>
<keyword evidence="4 10" id="KW-0812">Transmembrane</keyword>
<evidence type="ECO:0000256" key="8">
    <source>
        <dbReference type="ARBA" id="ARBA00023136"/>
    </source>
</evidence>
<evidence type="ECO:0000256" key="2">
    <source>
        <dbReference type="ARBA" id="ARBA00022676"/>
    </source>
</evidence>
<evidence type="ECO:0000256" key="7">
    <source>
        <dbReference type="ARBA" id="ARBA00022989"/>
    </source>
</evidence>
<evidence type="ECO:0000256" key="5">
    <source>
        <dbReference type="ARBA" id="ARBA00022960"/>
    </source>
</evidence>
<comment type="caution">
    <text evidence="12">The sequence shown here is derived from an EMBL/GenBank/DDBJ whole genome shotgun (WGS) entry which is preliminary data.</text>
</comment>
<dbReference type="EMBL" id="AHFB01000142">
    <property type="protein sequence ID" value="EOO25391.1"/>
    <property type="molecule type" value="Genomic_DNA"/>
</dbReference>
<dbReference type="PANTHER" id="PTHR32282">
    <property type="entry name" value="BINDING PROTEIN TRANSPEPTIDASE, PUTATIVE-RELATED"/>
    <property type="match status" value="1"/>
</dbReference>
<dbReference type="Proteomes" id="UP000014018">
    <property type="component" value="Unassembled WGS sequence"/>
</dbReference>
<dbReference type="FunFam" id="1.10.3810.10:FF:000008">
    <property type="entry name" value="Monofunctional biosynthetic peptidoglycan transglycosylase"/>
    <property type="match status" value="1"/>
</dbReference>
<evidence type="ECO:0000256" key="9">
    <source>
        <dbReference type="ARBA" id="ARBA00023316"/>
    </source>
</evidence>
<feature type="domain" description="Glycosyl transferase family 51" evidence="11">
    <location>
        <begin position="61"/>
        <end position="218"/>
    </location>
</feature>
<keyword evidence="2" id="KW-0328">Glycosyltransferase</keyword>
<gene>
    <name evidence="12" type="ORF">IIU_06216</name>
</gene>
<organism evidence="12 13">
    <name type="scientific">Bacillus cereus VD133</name>
    <dbReference type="NCBI Taxonomy" id="1053233"/>
    <lineage>
        <taxon>Bacteria</taxon>
        <taxon>Bacillati</taxon>
        <taxon>Bacillota</taxon>
        <taxon>Bacilli</taxon>
        <taxon>Bacillales</taxon>
        <taxon>Bacillaceae</taxon>
        <taxon>Bacillus</taxon>
        <taxon>Bacillus cereus group</taxon>
    </lineage>
</organism>
<dbReference type="GO" id="GO:0008955">
    <property type="term" value="F:peptidoglycan glycosyltransferase activity"/>
    <property type="evidence" value="ECO:0007669"/>
    <property type="project" value="TreeGrafter"/>
</dbReference>
<feature type="transmembrane region" description="Helical" evidence="10">
    <location>
        <begin position="23"/>
        <end position="47"/>
    </location>
</feature>
<protein>
    <submittedName>
        <fullName evidence="12">Monofunctional biosynthetic peptidoglycan transglycosylase</fullName>
    </submittedName>
</protein>
<dbReference type="GO" id="GO:0030288">
    <property type="term" value="C:outer membrane-bounded periplasmic space"/>
    <property type="evidence" value="ECO:0007669"/>
    <property type="project" value="TreeGrafter"/>
</dbReference>
<evidence type="ECO:0000256" key="10">
    <source>
        <dbReference type="SAM" id="Phobius"/>
    </source>
</evidence>
<accession>A0A9W5PKQ3</accession>
<dbReference type="PANTHER" id="PTHR32282:SF32">
    <property type="entry name" value="PENICILLIN-BINDING PROTEIN 2A"/>
    <property type="match status" value="1"/>
</dbReference>
<keyword evidence="6" id="KW-0573">Peptidoglycan synthesis</keyword>
<evidence type="ECO:0000313" key="13">
    <source>
        <dbReference type="Proteomes" id="UP000014018"/>
    </source>
</evidence>
<keyword evidence="9" id="KW-0961">Cell wall biogenesis/degradation</keyword>
<reference evidence="12 13" key="1">
    <citation type="submission" date="2012-12" db="EMBL/GenBank/DDBJ databases">
        <title>The Genome Sequence of Bacillus cereus VD133.</title>
        <authorList>
            <consortium name="The Broad Institute Genome Sequencing Platform"/>
            <consortium name="The Broad Institute Genome Sequencing Center for Infectious Disease"/>
            <person name="Feldgarden M."/>
            <person name="Van der Auwera G.A."/>
            <person name="Mahillon J."/>
            <person name="Duprez V."/>
            <person name="Timmery S."/>
            <person name="Mattelet C."/>
            <person name="Dierick K."/>
            <person name="Sun M."/>
            <person name="Yu Z."/>
            <person name="Zhu L."/>
            <person name="Hu X."/>
            <person name="Shank E.B."/>
            <person name="Swiecicka I."/>
            <person name="Hansen B.M."/>
            <person name="Andrup L."/>
            <person name="Walker B."/>
            <person name="Young S.K."/>
            <person name="Zeng Q."/>
            <person name="Gargeya S."/>
            <person name="Fitzgerald M."/>
            <person name="Haas B."/>
            <person name="Abouelleil A."/>
            <person name="Alvarado L."/>
            <person name="Arachchi H.M."/>
            <person name="Berlin A.M."/>
            <person name="Chapman S.B."/>
            <person name="Dewar J."/>
            <person name="Goldberg J."/>
            <person name="Griggs A."/>
            <person name="Gujja S."/>
            <person name="Hansen M."/>
            <person name="Howarth C."/>
            <person name="Imamovic A."/>
            <person name="Larimer J."/>
            <person name="McCowan C."/>
            <person name="Murphy C."/>
            <person name="Neiman D."/>
            <person name="Pearson M."/>
            <person name="Priest M."/>
            <person name="Roberts A."/>
            <person name="Saif S."/>
            <person name="Shea T."/>
            <person name="Sisk P."/>
            <person name="Sykes S."/>
            <person name="Wortman J."/>
            <person name="Nusbaum C."/>
            <person name="Birren B."/>
        </authorList>
    </citation>
    <scope>NUCLEOTIDE SEQUENCE [LARGE SCALE GENOMIC DNA]</scope>
    <source>
        <strain evidence="12 13">VD133</strain>
    </source>
</reference>
<dbReference type="InterPro" id="IPR050396">
    <property type="entry name" value="Glycosyltr_51/Transpeptidase"/>
</dbReference>
<evidence type="ECO:0000256" key="3">
    <source>
        <dbReference type="ARBA" id="ARBA00022679"/>
    </source>
</evidence>
<dbReference type="Gene3D" id="1.10.3810.10">
    <property type="entry name" value="Biosynthetic peptidoglycan transglycosylase-like"/>
    <property type="match status" value="1"/>
</dbReference>
<keyword evidence="5" id="KW-0133">Cell shape</keyword>
<dbReference type="RefSeq" id="WP_016112117.1">
    <property type="nucleotide sequence ID" value="NZ_KB976194.1"/>
</dbReference>
<evidence type="ECO:0000313" key="12">
    <source>
        <dbReference type="EMBL" id="EOO25391.1"/>
    </source>
</evidence>
<dbReference type="GO" id="GO:0008360">
    <property type="term" value="P:regulation of cell shape"/>
    <property type="evidence" value="ECO:0007669"/>
    <property type="project" value="UniProtKB-KW"/>
</dbReference>
<dbReference type="InterPro" id="IPR023346">
    <property type="entry name" value="Lysozyme-like_dom_sf"/>
</dbReference>
<evidence type="ECO:0000256" key="4">
    <source>
        <dbReference type="ARBA" id="ARBA00022692"/>
    </source>
</evidence>
<keyword evidence="3" id="KW-0808">Transferase</keyword>
<dbReference type="GO" id="GO:0071555">
    <property type="term" value="P:cell wall organization"/>
    <property type="evidence" value="ECO:0007669"/>
    <property type="project" value="UniProtKB-KW"/>
</dbReference>
<evidence type="ECO:0000256" key="1">
    <source>
        <dbReference type="ARBA" id="ARBA00022475"/>
    </source>
</evidence>
<evidence type="ECO:0000256" key="6">
    <source>
        <dbReference type="ARBA" id="ARBA00022984"/>
    </source>
</evidence>
<keyword evidence="7 10" id="KW-1133">Transmembrane helix</keyword>
<dbReference type="Pfam" id="PF00912">
    <property type="entry name" value="Transgly"/>
    <property type="match status" value="1"/>
</dbReference>
<name>A0A9W5PKQ3_BACCE</name>
<keyword evidence="8 10" id="KW-0472">Membrane</keyword>
<dbReference type="InterPro" id="IPR036950">
    <property type="entry name" value="PBP_transglycosylase"/>
</dbReference>
<sequence length="259" mass="29584">MKERVLSRVNYHQKVALNPMTKLFYKAIILLLLLLSCTLLFIGNVMIEKSDISKLHVPAKLEVPESLTHAFIATEDKRFYHHNGLDYIAIIRASVENIKAGGVVQGGSTITQQLSKNAFLTNERTFSRKWKEIFYTKKIERTFTKDEILKLYVSNIYYGEGAWGIEKAANLYFGKKVNQLTLAESAMMAAVVKAPAYYSPAQNYDKAVERRNVVLRLMEKEGYISHDEYVQAVSEKLVIRHDIKIEQSMLNSARKKAVS</sequence>
<dbReference type="SUPFAM" id="SSF53955">
    <property type="entry name" value="Lysozyme-like"/>
    <property type="match status" value="1"/>
</dbReference>
<dbReference type="AlphaFoldDB" id="A0A9W5PKQ3"/>
<evidence type="ECO:0000259" key="11">
    <source>
        <dbReference type="Pfam" id="PF00912"/>
    </source>
</evidence>